<geneLocation type="plasmid" evidence="1">
    <name>p17-15-vir-like</name>
</geneLocation>
<reference evidence="1" key="1">
    <citation type="submission" date="2020-01" db="EMBL/GenBank/DDBJ databases">
        <authorList>
            <person name="Qin S."/>
        </authorList>
    </citation>
    <scope>NUCLEOTIDE SEQUENCE</scope>
    <source>
        <strain evidence="1">CVir17-16-YZ6g</strain>
        <plasmid evidence="1">p17-15-vir-like</plasmid>
    </source>
</reference>
<protein>
    <submittedName>
        <fullName evidence="1">Uncharacterized protein</fullName>
    </submittedName>
</protein>
<dbReference type="AlphaFoldDB" id="A0A8B0SQ42"/>
<organism evidence="1">
    <name type="scientific">Klebsiella pneumoniae</name>
    <dbReference type="NCBI Taxonomy" id="573"/>
    <lineage>
        <taxon>Bacteria</taxon>
        <taxon>Pseudomonadati</taxon>
        <taxon>Pseudomonadota</taxon>
        <taxon>Gammaproteobacteria</taxon>
        <taxon>Enterobacterales</taxon>
        <taxon>Enterobacteriaceae</taxon>
        <taxon>Klebsiella/Raoultella group</taxon>
        <taxon>Klebsiella</taxon>
        <taxon>Klebsiella pneumoniae complex</taxon>
    </lineage>
</organism>
<proteinExistence type="predicted"/>
<sequence>MISGRDTQILTTVCGFNGDIPRSVHCSTRVNMPQSIFFSKALYPLRKISIGC</sequence>
<dbReference type="EMBL" id="MN956836">
    <property type="protein sequence ID" value="QTX14373.1"/>
    <property type="molecule type" value="Genomic_DNA"/>
</dbReference>
<evidence type="ECO:0000313" key="1">
    <source>
        <dbReference type="EMBL" id="QTX14373.1"/>
    </source>
</evidence>
<keyword evidence="1" id="KW-0614">Plasmid</keyword>
<accession>A0A8B0SQ42</accession>
<name>A0A8B0SQ42_KLEPN</name>